<keyword evidence="5" id="KW-1185">Reference proteome</keyword>
<dbReference type="InterPro" id="IPR043502">
    <property type="entry name" value="DNA/RNA_pol_sf"/>
</dbReference>
<dbReference type="InterPro" id="IPR013103">
    <property type="entry name" value="RVT_2"/>
</dbReference>
<dbReference type="PROSITE" id="PS50994">
    <property type="entry name" value="INTEGRASE"/>
    <property type="match status" value="1"/>
</dbReference>
<evidence type="ECO:0000256" key="2">
    <source>
        <dbReference type="SAM" id="MobiDB-lite"/>
    </source>
</evidence>
<feature type="region of interest" description="Disordered" evidence="2">
    <location>
        <begin position="210"/>
        <end position="260"/>
    </location>
</feature>
<dbReference type="InterPro" id="IPR001584">
    <property type="entry name" value="Integrase_cat-core"/>
</dbReference>
<dbReference type="GO" id="GO:0003723">
    <property type="term" value="F:RNA binding"/>
    <property type="evidence" value="ECO:0007669"/>
    <property type="project" value="UniProtKB-KW"/>
</dbReference>
<dbReference type="Pfam" id="PF07727">
    <property type="entry name" value="RVT_2"/>
    <property type="match status" value="1"/>
</dbReference>
<accession>A0A9Q3FM14</accession>
<evidence type="ECO:0000313" key="4">
    <source>
        <dbReference type="EMBL" id="MBW0540065.1"/>
    </source>
</evidence>
<keyword evidence="1" id="KW-0694">RNA-binding</keyword>
<dbReference type="PANTHER" id="PTHR11439:SF483">
    <property type="entry name" value="PEPTIDE SYNTHASE GLIP-LIKE, PUTATIVE (AFU_ORTHOLOGUE AFUA_3G12920)-RELATED"/>
    <property type="match status" value="1"/>
</dbReference>
<dbReference type="InterPro" id="IPR012337">
    <property type="entry name" value="RNaseH-like_sf"/>
</dbReference>
<comment type="caution">
    <text evidence="4">The sequence shown here is derived from an EMBL/GenBank/DDBJ whole genome shotgun (WGS) entry which is preliminary data.</text>
</comment>
<name>A0A9Q3FM14_9BASI</name>
<sequence length="1279" mass="145315">MSINPPAEQSFPDDEGYRTKIITLTRENWVQWSCQFENFLTGKGHESLLSPPSESEKASPNFRRQNSSALALLWNCVSPELHGILLVNKNSFFDSWNALGKTCGKNSIVVMCDTLFKLVSLQYTPGSSLEKHMDTFQKTYASYESITLGSDDKMVISSTIAAAFFIRSLSHDRELSGLSQMLYDIKPFELSLVMNRVAIEHCRRGTHQEEALALDKQDKSNDSKPASRGNHRTRGRGTSRGRGKGKSTPQPRREDNSSGILEKLEKLYEMLEMKTKDHNVNVVAESSKESMGDHQQSDSDAYVMEDEVLTLGSGAPDEIYLDSGAGRSVVNNLSSLTNIIKVKKSINTYSEPVKITHQGTLVFRGIHISPVYFAPKGKVNLLSISQLIDHGLKPVFKGGCFLIMREGRIIATFSRLGNLFSSKIHTHSVFTVHHQNPSNDWHTVLGHPSDKYVKRLIQSKVISGNFTSSSSCPVCLHAKLKRQPHVHHLPSARSPFMKIHMDTLEISPPSHQGFCYILVIIDDFSHFNRIYLMAEKGISLERGPPHSPQTNGVAKRFNQTLLNKVRCLLAQSNIPITYWDEASKHASLLLNLLPHQYLKMKSLNEVLSELSSLIQPTISYHRLLPFGIKVVVKNEKPISKISCTGQAMKALTFEPYSDALRIYDPETNRIRITRDYTQLKSETAILLRKPQESLPQLIKKGYSNETSLPVLGRDLAPVHQTPNERVVMMIHQPQLSRITQRDREVTPMRCRQPPDRLMLADVVTYKQAISNPSEEKEWYEAMKQEFESLTSHHTGDLVPYPTDGTKVIGGMWRLTRKRNEFGEVYRRKARWVVLGNHQEHMVHYYDTWASVGRNETFKTLLVLTVTQGYIPYQFDIETAFLHGRMDANVYVKQVKGFEVPGKEGWVWRLNKSLYGTKQAPRMWQTKLAETLGEFGMKSSRSDESLYLDENKSLFLHVHVDDGFLIAKSENDILNFLEKLNKRLKLKYQKKPTQHLGYRLDWKYDGSVSLSQKDLILQLLKSHEMERCRGVKTPCNANLLKELEDLGEPVMITHFQQAIGTLNYIAQHTRPDILFTVNILSRHSTHPTAKHWVALKHLLRYLQASCDLSLCYSRPKEKKESSLIGWADADYANDRFDRKSISGNLITYCGNPISWTSKKQSVVAQSTTEAEFISMNICAKQLQWLTYLLHDLGQDIERPVICNDNSGATTISSQASLNANTKHIEIRYQYVRDVVLKKLMDVRQVGTNDMIADVLTKPMGTQKMTTVTKQLHLENQGGVL</sequence>
<dbReference type="InterPro" id="IPR036397">
    <property type="entry name" value="RNaseH_sf"/>
</dbReference>
<dbReference type="OrthoDB" id="2506833at2759"/>
<dbReference type="CDD" id="cd09272">
    <property type="entry name" value="RNase_HI_RT_Ty1"/>
    <property type="match status" value="1"/>
</dbReference>
<dbReference type="SUPFAM" id="SSF53098">
    <property type="entry name" value="Ribonuclease H-like"/>
    <property type="match status" value="1"/>
</dbReference>
<feature type="domain" description="Integrase catalytic" evidence="3">
    <location>
        <begin position="532"/>
        <end position="611"/>
    </location>
</feature>
<feature type="compositionally biased region" description="Basic residues" evidence="2">
    <location>
        <begin position="229"/>
        <end position="245"/>
    </location>
</feature>
<dbReference type="Proteomes" id="UP000765509">
    <property type="component" value="Unassembled WGS sequence"/>
</dbReference>
<dbReference type="InterPro" id="IPR025724">
    <property type="entry name" value="GAG-pre-integrase_dom"/>
</dbReference>
<reference evidence="4" key="1">
    <citation type="submission" date="2021-03" db="EMBL/GenBank/DDBJ databases">
        <title>Draft genome sequence of rust myrtle Austropuccinia psidii MF-1, a brazilian biotype.</title>
        <authorList>
            <person name="Quecine M.C."/>
            <person name="Pachon D.M.R."/>
            <person name="Bonatelli M.L."/>
            <person name="Correr F.H."/>
            <person name="Franceschini L.M."/>
            <person name="Leite T.F."/>
            <person name="Margarido G.R.A."/>
            <person name="Almeida C.A."/>
            <person name="Ferrarezi J.A."/>
            <person name="Labate C.A."/>
        </authorList>
    </citation>
    <scope>NUCLEOTIDE SEQUENCE</scope>
    <source>
        <strain evidence="4">MF-1</strain>
    </source>
</reference>
<protein>
    <recommendedName>
        <fullName evidence="3">Integrase catalytic domain-containing protein</fullName>
    </recommendedName>
</protein>
<dbReference type="GO" id="GO:0005634">
    <property type="term" value="C:nucleus"/>
    <property type="evidence" value="ECO:0007669"/>
    <property type="project" value="UniProtKB-ARBA"/>
</dbReference>
<organism evidence="4 5">
    <name type="scientific">Austropuccinia psidii MF-1</name>
    <dbReference type="NCBI Taxonomy" id="1389203"/>
    <lineage>
        <taxon>Eukaryota</taxon>
        <taxon>Fungi</taxon>
        <taxon>Dikarya</taxon>
        <taxon>Basidiomycota</taxon>
        <taxon>Pucciniomycotina</taxon>
        <taxon>Pucciniomycetes</taxon>
        <taxon>Pucciniales</taxon>
        <taxon>Sphaerophragmiaceae</taxon>
        <taxon>Austropuccinia</taxon>
    </lineage>
</organism>
<evidence type="ECO:0000259" key="3">
    <source>
        <dbReference type="PROSITE" id="PS50994"/>
    </source>
</evidence>
<dbReference type="Gene3D" id="3.30.420.10">
    <property type="entry name" value="Ribonuclease H-like superfamily/Ribonuclease H"/>
    <property type="match status" value="2"/>
</dbReference>
<dbReference type="EMBL" id="AVOT02044700">
    <property type="protein sequence ID" value="MBW0540065.1"/>
    <property type="molecule type" value="Genomic_DNA"/>
</dbReference>
<dbReference type="SUPFAM" id="SSF56672">
    <property type="entry name" value="DNA/RNA polymerases"/>
    <property type="match status" value="1"/>
</dbReference>
<proteinExistence type="predicted"/>
<dbReference type="GO" id="GO:0015074">
    <property type="term" value="P:DNA integration"/>
    <property type="evidence" value="ECO:0007669"/>
    <property type="project" value="InterPro"/>
</dbReference>
<gene>
    <name evidence="4" type="ORF">O181_079780</name>
</gene>
<dbReference type="AlphaFoldDB" id="A0A9Q3FM14"/>
<feature type="compositionally biased region" description="Basic and acidic residues" evidence="2">
    <location>
        <begin position="210"/>
        <end position="222"/>
    </location>
</feature>
<feature type="compositionally biased region" description="Basic and acidic residues" evidence="2">
    <location>
        <begin position="251"/>
        <end position="260"/>
    </location>
</feature>
<evidence type="ECO:0000313" key="5">
    <source>
        <dbReference type="Proteomes" id="UP000765509"/>
    </source>
</evidence>
<dbReference type="Pfam" id="PF13976">
    <property type="entry name" value="gag_pre-integrs"/>
    <property type="match status" value="1"/>
</dbReference>
<dbReference type="PANTHER" id="PTHR11439">
    <property type="entry name" value="GAG-POL-RELATED RETROTRANSPOSON"/>
    <property type="match status" value="1"/>
</dbReference>
<evidence type="ECO:0000256" key="1">
    <source>
        <dbReference type="ARBA" id="ARBA00022884"/>
    </source>
</evidence>